<dbReference type="PANTHER" id="PTHR42280">
    <property type="entry name" value="CITG FAMILY PROTEIN"/>
    <property type="match status" value="1"/>
</dbReference>
<gene>
    <name evidence="1" type="ORF">SBF1_1660006</name>
</gene>
<accession>A0A2U3KAJ5</accession>
<dbReference type="Gene3D" id="1.10.4200.10">
    <property type="entry name" value="Triphosphoribosyl-dephospho-CoA protein"/>
    <property type="match status" value="1"/>
</dbReference>
<dbReference type="PANTHER" id="PTHR42280:SF1">
    <property type="entry name" value="CITG FAMILY PROTEIN"/>
    <property type="match status" value="1"/>
</dbReference>
<reference evidence="2" key="1">
    <citation type="submission" date="2018-02" db="EMBL/GenBank/DDBJ databases">
        <authorList>
            <person name="Hausmann B."/>
        </authorList>
    </citation>
    <scope>NUCLEOTIDE SEQUENCE [LARGE SCALE GENOMIC DNA]</scope>
    <source>
        <strain evidence="2">Peat soil MAG SbF1</strain>
    </source>
</reference>
<dbReference type="GO" id="GO:0005524">
    <property type="term" value="F:ATP binding"/>
    <property type="evidence" value="ECO:0007669"/>
    <property type="project" value="InterPro"/>
</dbReference>
<dbReference type="AlphaFoldDB" id="A0A2U3KAJ5"/>
<dbReference type="GO" id="GO:0046917">
    <property type="term" value="F:triphosphoribosyl-dephospho-CoA synthase activity"/>
    <property type="evidence" value="ECO:0007669"/>
    <property type="project" value="InterPro"/>
</dbReference>
<organism evidence="1 2">
    <name type="scientific">Candidatus Desulfosporosinus infrequens</name>
    <dbReference type="NCBI Taxonomy" id="2043169"/>
    <lineage>
        <taxon>Bacteria</taxon>
        <taxon>Bacillati</taxon>
        <taxon>Bacillota</taxon>
        <taxon>Clostridia</taxon>
        <taxon>Eubacteriales</taxon>
        <taxon>Desulfitobacteriaceae</taxon>
        <taxon>Desulfosporosinus</taxon>
    </lineage>
</organism>
<name>A0A2U3KAJ5_9FIRM</name>
<dbReference type="Pfam" id="PF01874">
    <property type="entry name" value="CitG"/>
    <property type="match status" value="1"/>
</dbReference>
<evidence type="ECO:0000313" key="2">
    <source>
        <dbReference type="Proteomes" id="UP000238916"/>
    </source>
</evidence>
<dbReference type="InterPro" id="IPR002736">
    <property type="entry name" value="CitG"/>
</dbReference>
<protein>
    <submittedName>
        <fullName evidence="1">Triphosphoribosyl-dephospho-CoA synthetase</fullName>
    </submittedName>
</protein>
<evidence type="ECO:0000313" key="1">
    <source>
        <dbReference type="EMBL" id="SPF36701.1"/>
    </source>
</evidence>
<sequence length="333" mass="36708">MPKADFRWDIARAAQAACIIEATAPKVGNVNRHHDFFDCLLEDFQLSAVAIGEPLGRVKAQGVGKTVLVAIQATRRVVPTNTNLGIVLLLVPLAMAWSRLEIGEETAEGEIREIPTGEIPSEPSDSWLREMTDVLTGLTEEDTRYVYEAIRLANPGGIGQATEHDVNLETSPEITLLEAMRLASDRDLVAREYVNRFHTVFEVGLPFLEVVLKAGLPLPLAAAETHLYILSQFPDTLIARKVGTSLSQEVQMRAQGVWEKGGFRTEAGRVQTRAFDTWLREGGHHLNPGATADITAAILFVFFLENGLEYWSKTRRGSLTESLNCMPLDLSMG</sequence>
<proteinExistence type="predicted"/>
<dbReference type="Proteomes" id="UP000238916">
    <property type="component" value="Unassembled WGS sequence"/>
</dbReference>
<dbReference type="EMBL" id="OMOF01000075">
    <property type="protein sequence ID" value="SPF36701.1"/>
    <property type="molecule type" value="Genomic_DNA"/>
</dbReference>